<dbReference type="AlphaFoldDB" id="A0ABD3MCJ9"/>
<keyword evidence="6 9" id="KW-1133">Transmembrane helix</keyword>
<evidence type="ECO:0000313" key="12">
    <source>
        <dbReference type="EMBL" id="KAL3761791.1"/>
    </source>
</evidence>
<evidence type="ECO:0000313" key="13">
    <source>
        <dbReference type="Proteomes" id="UP001530293"/>
    </source>
</evidence>
<feature type="transmembrane region" description="Helical" evidence="9">
    <location>
        <begin position="340"/>
        <end position="365"/>
    </location>
</feature>
<feature type="region of interest" description="Disordered" evidence="8">
    <location>
        <begin position="155"/>
        <end position="182"/>
    </location>
</feature>
<keyword evidence="7 9" id="KW-0472">Membrane</keyword>
<evidence type="ECO:0000256" key="1">
    <source>
        <dbReference type="ARBA" id="ARBA00004141"/>
    </source>
</evidence>
<evidence type="ECO:0000256" key="9">
    <source>
        <dbReference type="SAM" id="Phobius"/>
    </source>
</evidence>
<keyword evidence="5" id="KW-0460">Magnesium</keyword>
<feature type="transmembrane region" description="Helical" evidence="9">
    <location>
        <begin position="450"/>
        <end position="472"/>
    </location>
</feature>
<evidence type="ECO:0000256" key="10">
    <source>
        <dbReference type="SAM" id="SignalP"/>
    </source>
</evidence>
<evidence type="ECO:0000256" key="7">
    <source>
        <dbReference type="ARBA" id="ARBA00023136"/>
    </source>
</evidence>
<dbReference type="EMBL" id="JALLBG020000147">
    <property type="protein sequence ID" value="KAL3761791.1"/>
    <property type="molecule type" value="Genomic_DNA"/>
</dbReference>
<keyword evidence="4 9" id="KW-0812">Transmembrane</keyword>
<dbReference type="Pfam" id="PF01769">
    <property type="entry name" value="MgtE"/>
    <property type="match status" value="1"/>
</dbReference>
<dbReference type="PANTHER" id="PTHR41394">
    <property type="entry name" value="MAGNESIUM TRANSPORTER MGTE"/>
    <property type="match status" value="1"/>
</dbReference>
<proteinExistence type="inferred from homology"/>
<sequence length="488" mass="53907">MSRRSIVMSLVAIISLVVSTEAYLFPSSSSRLFRAPSLSLRRAEGDGEALAWASGPRPHRHRLSLSSPSSFQILSQSNNISQRKYSIRQYDIRRHPLPSTKLFSASYSNADESSVSPSSSTINGDADLELIQLRNENKLLQERLKLLQTQNDQLLKQQQTSTSSISGSSSSSTTKPTSPKKQIPYEQRLILEDFEGEGIPTFDARGGMIDGWDRTKRRYSEPWDDVDDNMGEYMEFEVEGRRGTSTKALARIGRLSVESDEENYDEFGLSSPEVEDDVCEYDDQSNKWMSSVGECPVEPNITFVDAMKSRARWLVGLLALQSCSGFILSRNEALLQDHPVIIYFLTMLVGAGGNAGNQASVRVIRGLALGTLNPETQSQFLSRELRMAFALSLILSLAGFLRATLFHTPLPETMAITFALSMIVFSSICLGAVLPLLLQKLGVDPAHSSTTIQVIMDVLGVVLTVFVSTQILDSAWGKMLIQTLGNIM</sequence>
<dbReference type="GO" id="GO:0016020">
    <property type="term" value="C:membrane"/>
    <property type="evidence" value="ECO:0007669"/>
    <property type="project" value="UniProtKB-SubCell"/>
</dbReference>
<feature type="transmembrane region" description="Helical" evidence="9">
    <location>
        <begin position="385"/>
        <end position="403"/>
    </location>
</feature>
<name>A0ABD3MCJ9_9STRA</name>
<evidence type="ECO:0000256" key="5">
    <source>
        <dbReference type="ARBA" id="ARBA00022842"/>
    </source>
</evidence>
<dbReference type="InterPro" id="IPR006667">
    <property type="entry name" value="SLC41_membr_dom"/>
</dbReference>
<comment type="similarity">
    <text evidence="2">Belongs to the SLC41A transporter family.</text>
</comment>
<keyword evidence="13" id="KW-1185">Reference proteome</keyword>
<dbReference type="Gene3D" id="1.10.357.20">
    <property type="entry name" value="SLC41 divalent cation transporters, integral membrane domain"/>
    <property type="match status" value="1"/>
</dbReference>
<evidence type="ECO:0000256" key="4">
    <source>
        <dbReference type="ARBA" id="ARBA00022692"/>
    </source>
</evidence>
<evidence type="ECO:0000256" key="6">
    <source>
        <dbReference type="ARBA" id="ARBA00022989"/>
    </source>
</evidence>
<protein>
    <recommendedName>
        <fullName evidence="11">SLC41A/MgtE integral membrane domain-containing protein</fullName>
    </recommendedName>
</protein>
<evidence type="ECO:0000256" key="8">
    <source>
        <dbReference type="SAM" id="MobiDB-lite"/>
    </source>
</evidence>
<evidence type="ECO:0000256" key="3">
    <source>
        <dbReference type="ARBA" id="ARBA00022448"/>
    </source>
</evidence>
<keyword evidence="3" id="KW-0813">Transport</keyword>
<gene>
    <name evidence="12" type="ORF">ACHAWU_001307</name>
</gene>
<reference evidence="12 13" key="1">
    <citation type="submission" date="2024-10" db="EMBL/GenBank/DDBJ databases">
        <title>Updated reference genomes for cyclostephanoid diatoms.</title>
        <authorList>
            <person name="Roberts W.R."/>
            <person name="Alverson A.J."/>
        </authorList>
    </citation>
    <scope>NUCLEOTIDE SEQUENCE [LARGE SCALE GENOMIC DNA]</scope>
    <source>
        <strain evidence="12 13">AJA232-27</strain>
    </source>
</reference>
<comment type="subcellular location">
    <subcellularLocation>
        <location evidence="1">Membrane</location>
        <topology evidence="1">Multi-pass membrane protein</topology>
    </subcellularLocation>
</comment>
<feature type="domain" description="SLC41A/MgtE integral membrane" evidence="11">
    <location>
        <begin position="346"/>
        <end position="466"/>
    </location>
</feature>
<dbReference type="InterPro" id="IPR036739">
    <property type="entry name" value="SLC41_membr_dom_sf"/>
</dbReference>
<feature type="transmembrane region" description="Helical" evidence="9">
    <location>
        <begin position="415"/>
        <end position="438"/>
    </location>
</feature>
<dbReference type="Proteomes" id="UP001530293">
    <property type="component" value="Unassembled WGS sequence"/>
</dbReference>
<organism evidence="12 13">
    <name type="scientific">Discostella pseudostelligera</name>
    <dbReference type="NCBI Taxonomy" id="259834"/>
    <lineage>
        <taxon>Eukaryota</taxon>
        <taxon>Sar</taxon>
        <taxon>Stramenopiles</taxon>
        <taxon>Ochrophyta</taxon>
        <taxon>Bacillariophyta</taxon>
        <taxon>Coscinodiscophyceae</taxon>
        <taxon>Thalassiosirophycidae</taxon>
        <taxon>Stephanodiscales</taxon>
        <taxon>Stephanodiscaceae</taxon>
        <taxon>Discostella</taxon>
    </lineage>
</organism>
<dbReference type="PANTHER" id="PTHR41394:SF5">
    <property type="entry name" value="SLC41A_MGTE INTEGRAL MEMBRANE DOMAIN-CONTAINING PROTEIN"/>
    <property type="match status" value="1"/>
</dbReference>
<dbReference type="SUPFAM" id="SSF161093">
    <property type="entry name" value="MgtE membrane domain-like"/>
    <property type="match status" value="1"/>
</dbReference>
<comment type="caution">
    <text evidence="12">The sequence shown here is derived from an EMBL/GenBank/DDBJ whole genome shotgun (WGS) entry which is preliminary data.</text>
</comment>
<keyword evidence="10" id="KW-0732">Signal</keyword>
<feature type="signal peptide" evidence="10">
    <location>
        <begin position="1"/>
        <end position="22"/>
    </location>
</feature>
<feature type="chain" id="PRO_5044770478" description="SLC41A/MgtE integral membrane domain-containing protein" evidence="10">
    <location>
        <begin position="23"/>
        <end position="488"/>
    </location>
</feature>
<evidence type="ECO:0000256" key="2">
    <source>
        <dbReference type="ARBA" id="ARBA00009749"/>
    </source>
</evidence>
<evidence type="ECO:0000259" key="11">
    <source>
        <dbReference type="Pfam" id="PF01769"/>
    </source>
</evidence>
<accession>A0ABD3MCJ9</accession>